<feature type="domain" description="GST N-terminal" evidence="3">
    <location>
        <begin position="18"/>
        <end position="96"/>
    </location>
</feature>
<dbReference type="GO" id="GO:0045174">
    <property type="term" value="F:glutathione dehydrogenase (ascorbate) activity"/>
    <property type="evidence" value="ECO:0007669"/>
    <property type="project" value="TreeGrafter"/>
</dbReference>
<dbReference type="Gene3D" id="1.20.1050.10">
    <property type="match status" value="1"/>
</dbReference>
<dbReference type="AlphaFoldDB" id="A0A1B6EAL0"/>
<dbReference type="SFLD" id="SFLDS00019">
    <property type="entry name" value="Glutathione_Transferase_(cytos"/>
    <property type="match status" value="1"/>
</dbReference>
<dbReference type="PRINTS" id="PR01625">
    <property type="entry name" value="GSTRNSFRASEO"/>
</dbReference>
<dbReference type="FunFam" id="3.40.30.10:FF:000123">
    <property type="entry name" value="Glutathione transferase o1"/>
    <property type="match status" value="1"/>
</dbReference>
<name>A0A1B6EAL0_9HEMI</name>
<dbReference type="PANTHER" id="PTHR43968">
    <property type="match status" value="1"/>
</dbReference>
<protein>
    <recommendedName>
        <fullName evidence="6">Glutathione transferase</fullName>
    </recommendedName>
</protein>
<gene>
    <name evidence="5" type="ORF">g.8786</name>
</gene>
<evidence type="ECO:0000259" key="4">
    <source>
        <dbReference type="PROSITE" id="PS50405"/>
    </source>
</evidence>
<dbReference type="Gene3D" id="3.40.30.10">
    <property type="entry name" value="Glutaredoxin"/>
    <property type="match status" value="1"/>
</dbReference>
<dbReference type="InterPro" id="IPR050983">
    <property type="entry name" value="GST_Omega/HSP26"/>
</dbReference>
<dbReference type="GO" id="GO:0006749">
    <property type="term" value="P:glutathione metabolic process"/>
    <property type="evidence" value="ECO:0007669"/>
    <property type="project" value="TreeGrafter"/>
</dbReference>
<dbReference type="SUPFAM" id="SSF47616">
    <property type="entry name" value="GST C-terminal domain-like"/>
    <property type="match status" value="1"/>
</dbReference>
<dbReference type="PANTHER" id="PTHR43968:SF6">
    <property type="entry name" value="GLUTATHIONE S-TRANSFERASE OMEGA"/>
    <property type="match status" value="1"/>
</dbReference>
<dbReference type="SUPFAM" id="SSF52833">
    <property type="entry name" value="Thioredoxin-like"/>
    <property type="match status" value="1"/>
</dbReference>
<evidence type="ECO:0000256" key="2">
    <source>
        <dbReference type="ARBA" id="ARBA00023002"/>
    </source>
</evidence>
<dbReference type="SFLD" id="SFLDG00358">
    <property type="entry name" value="Main_(cytGST)"/>
    <property type="match status" value="1"/>
</dbReference>
<dbReference type="Pfam" id="PF13417">
    <property type="entry name" value="GST_N_3"/>
    <property type="match status" value="1"/>
</dbReference>
<organism evidence="5">
    <name type="scientific">Clastoptera arizonana</name>
    <name type="common">Arizona spittle bug</name>
    <dbReference type="NCBI Taxonomy" id="38151"/>
    <lineage>
        <taxon>Eukaryota</taxon>
        <taxon>Metazoa</taxon>
        <taxon>Ecdysozoa</taxon>
        <taxon>Arthropoda</taxon>
        <taxon>Hexapoda</taxon>
        <taxon>Insecta</taxon>
        <taxon>Pterygota</taxon>
        <taxon>Neoptera</taxon>
        <taxon>Paraneoptera</taxon>
        <taxon>Hemiptera</taxon>
        <taxon>Auchenorrhyncha</taxon>
        <taxon>Cercopoidea</taxon>
        <taxon>Clastopteridae</taxon>
        <taxon>Clastoptera</taxon>
    </lineage>
</organism>
<dbReference type="PROSITE" id="PS50404">
    <property type="entry name" value="GST_NTER"/>
    <property type="match status" value="1"/>
</dbReference>
<dbReference type="InterPro" id="IPR004045">
    <property type="entry name" value="Glutathione_S-Trfase_N"/>
</dbReference>
<sequence>MTTKHLSTGSKDPVLQKGKIRLYSMRFCPFAERVHLVLAAKKVPHDVVYINLMKKPEWYLEKVPSGKVPAIVIEDELLYESLIICDFLDEQFPLNPLHPKDPIKKSKDRLLIESLSKVTVACYKLSVSPAVEKQMVEELYLGLDDFERELVKRGTPYFGGDQIGMADYMIWPWCERLEMINVLSSDQFQFKFPKERFMRLVEWSKAMIEDEAVKSIYLEPHIHAKYLSQKRAGVLDYDNVIP</sequence>
<evidence type="ECO:0000313" key="5">
    <source>
        <dbReference type="EMBL" id="JAS34962.1"/>
    </source>
</evidence>
<reference evidence="5" key="1">
    <citation type="submission" date="2015-12" db="EMBL/GenBank/DDBJ databases">
        <title>De novo transcriptome assembly of four potential Pierce s Disease insect vectors from Arizona vineyards.</title>
        <authorList>
            <person name="Tassone E.E."/>
        </authorList>
    </citation>
    <scope>NUCLEOTIDE SEQUENCE</scope>
</reference>
<dbReference type="EMBL" id="GEDC01002336">
    <property type="protein sequence ID" value="JAS34962.1"/>
    <property type="molecule type" value="Transcribed_RNA"/>
</dbReference>
<dbReference type="InterPro" id="IPR040079">
    <property type="entry name" value="Glutathione_S-Trfase"/>
</dbReference>
<keyword evidence="2" id="KW-0560">Oxidoreductase</keyword>
<dbReference type="GO" id="GO:0004364">
    <property type="term" value="F:glutathione transferase activity"/>
    <property type="evidence" value="ECO:0007669"/>
    <property type="project" value="InterPro"/>
</dbReference>
<evidence type="ECO:0008006" key="6">
    <source>
        <dbReference type="Google" id="ProtNLM"/>
    </source>
</evidence>
<accession>A0A1B6EAL0</accession>
<dbReference type="InterPro" id="IPR005442">
    <property type="entry name" value="GST_omega"/>
</dbReference>
<dbReference type="InterPro" id="IPR036249">
    <property type="entry name" value="Thioredoxin-like_sf"/>
</dbReference>
<dbReference type="CDD" id="cd03184">
    <property type="entry name" value="GST_C_Omega"/>
    <property type="match status" value="1"/>
</dbReference>
<evidence type="ECO:0000259" key="3">
    <source>
        <dbReference type="PROSITE" id="PS50404"/>
    </source>
</evidence>
<dbReference type="GO" id="GO:0005737">
    <property type="term" value="C:cytoplasm"/>
    <property type="evidence" value="ECO:0007669"/>
    <property type="project" value="InterPro"/>
</dbReference>
<dbReference type="InterPro" id="IPR010987">
    <property type="entry name" value="Glutathione-S-Trfase_C-like"/>
</dbReference>
<dbReference type="FunFam" id="1.20.1050.10:FF:000009">
    <property type="entry name" value="Glutathione S-transferase omega-1"/>
    <property type="match status" value="1"/>
</dbReference>
<dbReference type="Pfam" id="PF13410">
    <property type="entry name" value="GST_C_2"/>
    <property type="match status" value="1"/>
</dbReference>
<feature type="domain" description="GST C-terminal" evidence="4">
    <location>
        <begin position="101"/>
        <end position="234"/>
    </location>
</feature>
<dbReference type="PROSITE" id="PS50405">
    <property type="entry name" value="GST_CTER"/>
    <property type="match status" value="1"/>
</dbReference>
<dbReference type="InterPro" id="IPR036282">
    <property type="entry name" value="Glutathione-S-Trfase_C_sf"/>
</dbReference>
<evidence type="ECO:0000256" key="1">
    <source>
        <dbReference type="ARBA" id="ARBA00011067"/>
    </source>
</evidence>
<proteinExistence type="inferred from homology"/>
<comment type="similarity">
    <text evidence="1">Belongs to the GST superfamily. Omega family.</text>
</comment>